<dbReference type="PROSITE" id="PS00870">
    <property type="entry name" value="CLPAB_1"/>
    <property type="match status" value="1"/>
</dbReference>
<evidence type="ECO:0000313" key="6">
    <source>
        <dbReference type="EMBL" id="CAK0860742.1"/>
    </source>
</evidence>
<dbReference type="PANTHER" id="PTHR11638">
    <property type="entry name" value="ATP-DEPENDENT CLP PROTEASE"/>
    <property type="match status" value="1"/>
</dbReference>
<dbReference type="SUPFAM" id="SSF52540">
    <property type="entry name" value="P-loop containing nucleoside triphosphate hydrolases"/>
    <property type="match status" value="1"/>
</dbReference>
<evidence type="ECO:0000259" key="5">
    <source>
        <dbReference type="Pfam" id="PF17871"/>
    </source>
</evidence>
<feature type="region of interest" description="Disordered" evidence="4">
    <location>
        <begin position="31"/>
        <end position="58"/>
    </location>
</feature>
<dbReference type="CDD" id="cd00009">
    <property type="entry name" value="AAA"/>
    <property type="match status" value="1"/>
</dbReference>
<keyword evidence="7" id="KW-1185">Reference proteome</keyword>
<dbReference type="Pfam" id="PF17871">
    <property type="entry name" value="AAA_lid_9"/>
    <property type="match status" value="1"/>
</dbReference>
<keyword evidence="2" id="KW-0067">ATP-binding</keyword>
<evidence type="ECO:0000256" key="1">
    <source>
        <dbReference type="ARBA" id="ARBA00022741"/>
    </source>
</evidence>
<keyword evidence="3" id="KW-0143">Chaperone</keyword>
<evidence type="ECO:0000256" key="4">
    <source>
        <dbReference type="SAM" id="MobiDB-lite"/>
    </source>
</evidence>
<feature type="compositionally biased region" description="Basic residues" evidence="4">
    <location>
        <begin position="221"/>
        <end position="232"/>
    </location>
</feature>
<accession>A0ABN9ULI2</accession>
<evidence type="ECO:0000313" key="7">
    <source>
        <dbReference type="Proteomes" id="UP001189429"/>
    </source>
</evidence>
<keyword evidence="1" id="KW-0547">Nucleotide-binding</keyword>
<organism evidence="6 7">
    <name type="scientific">Prorocentrum cordatum</name>
    <dbReference type="NCBI Taxonomy" id="2364126"/>
    <lineage>
        <taxon>Eukaryota</taxon>
        <taxon>Sar</taxon>
        <taxon>Alveolata</taxon>
        <taxon>Dinophyceae</taxon>
        <taxon>Prorocentrales</taxon>
        <taxon>Prorocentraceae</taxon>
        <taxon>Prorocentrum</taxon>
    </lineage>
</organism>
<dbReference type="PANTHER" id="PTHR11638:SF18">
    <property type="entry name" value="HEAT SHOCK PROTEIN 104"/>
    <property type="match status" value="1"/>
</dbReference>
<dbReference type="InterPro" id="IPR018368">
    <property type="entry name" value="ClpA/B_CS1"/>
</dbReference>
<evidence type="ECO:0000256" key="2">
    <source>
        <dbReference type="ARBA" id="ARBA00022840"/>
    </source>
</evidence>
<dbReference type="InterPro" id="IPR050130">
    <property type="entry name" value="ClpA_ClpB"/>
</dbReference>
<dbReference type="Gene3D" id="3.40.50.300">
    <property type="entry name" value="P-loop containing nucleotide triphosphate hydrolases"/>
    <property type="match status" value="2"/>
</dbReference>
<protein>
    <recommendedName>
        <fullName evidence="5">ClpA/ClpB AAA lid domain-containing protein</fullName>
    </recommendedName>
</protein>
<name>A0ABN9ULI2_9DINO</name>
<reference evidence="6" key="1">
    <citation type="submission" date="2023-10" db="EMBL/GenBank/DDBJ databases">
        <authorList>
            <person name="Chen Y."/>
            <person name="Shah S."/>
            <person name="Dougan E. K."/>
            <person name="Thang M."/>
            <person name="Chan C."/>
        </authorList>
    </citation>
    <scope>NUCLEOTIDE SEQUENCE [LARGE SCALE GENOMIC DNA]</scope>
</reference>
<feature type="domain" description="ClpA/ClpB AAA lid" evidence="5">
    <location>
        <begin position="316"/>
        <end position="367"/>
    </location>
</feature>
<dbReference type="Proteomes" id="UP001189429">
    <property type="component" value="Unassembled WGS sequence"/>
</dbReference>
<dbReference type="InterPro" id="IPR041546">
    <property type="entry name" value="ClpA/ClpB_AAA_lid"/>
</dbReference>
<dbReference type="Gene3D" id="1.10.8.60">
    <property type="match status" value="1"/>
</dbReference>
<gene>
    <name evidence="6" type="ORF">PCOR1329_LOCUS49627</name>
</gene>
<dbReference type="EMBL" id="CAUYUJ010016008">
    <property type="protein sequence ID" value="CAK0860742.1"/>
    <property type="molecule type" value="Genomic_DNA"/>
</dbReference>
<feature type="region of interest" description="Disordered" evidence="4">
    <location>
        <begin position="185"/>
        <end position="240"/>
    </location>
</feature>
<sequence length="428" mass="47254">MHLLLPSHLPLSPSPPPPGWPLLCIPPFHHRSRSAPLPPSPPPLLAAGGQDEEDDEPPALERFGRDLVAAAAEGKLDPVLGRDKEVDRVLRVLARRNKPNVCLLGQPGVGKTAVVEEVARRNRVLCFCYMLCGAQGRVPSQLKGCKKLVQLSLGSLVGGTRYRGEFEQRMQSLLKEIPEKLQLVGSRSANEQAREAGSARARGVERKAPADASRAPFLGTGHRHPAKTHPHPNTKGSATTSSMVSILGDLEVFACSLGETEKGGSMDAANLLKPALARGELRCIGATTTAEYKKVVQGRDKAFERRFVVVELDEPSEEIAEQMLEGLLPAFERHHDITVQRETLRAAVYNSRMLRGRFLPDRALDILGPLFMMPQPWRPWSAPAQRPTGGPCARQNILDVQRRRRRCQDGGLTLRQRLENWLRPRSRL</sequence>
<evidence type="ECO:0000256" key="3">
    <source>
        <dbReference type="ARBA" id="ARBA00023186"/>
    </source>
</evidence>
<comment type="caution">
    <text evidence="6">The sequence shown here is derived from an EMBL/GenBank/DDBJ whole genome shotgun (WGS) entry which is preliminary data.</text>
</comment>
<proteinExistence type="predicted"/>
<dbReference type="InterPro" id="IPR027417">
    <property type="entry name" value="P-loop_NTPase"/>
</dbReference>